<keyword evidence="4 14" id="KW-0808">Transferase</keyword>
<dbReference type="PROSITE" id="PS00107">
    <property type="entry name" value="PROTEIN_KINASE_ATP"/>
    <property type="match status" value="1"/>
</dbReference>
<feature type="domain" description="Protein kinase" evidence="17">
    <location>
        <begin position="194"/>
        <end position="441"/>
    </location>
</feature>
<reference evidence="18" key="2">
    <citation type="submission" date="2020-05" db="UniProtKB">
        <authorList>
            <consortium name="Ensembl"/>
        </authorList>
    </citation>
    <scope>IDENTIFICATION</scope>
</reference>
<dbReference type="Gene3D" id="2.30.30.40">
    <property type="entry name" value="SH3 Domains"/>
    <property type="match status" value="1"/>
</dbReference>
<comment type="subcellular location">
    <subcellularLocation>
        <location evidence="1">Cytoplasm</location>
    </subcellularLocation>
</comment>
<evidence type="ECO:0000256" key="14">
    <source>
        <dbReference type="RuleBase" id="RU362096"/>
    </source>
</evidence>
<keyword evidence="5 13" id="KW-0547">Nucleotide-binding</keyword>
<reference evidence="20" key="3">
    <citation type="submission" date="2025-04" db="UniProtKB">
        <authorList>
            <consortium name="RefSeq"/>
        </authorList>
    </citation>
    <scope>IDENTIFICATION</scope>
    <source>
        <strain evidence="20">Nigerian</strain>
        <tissue evidence="20">Liver and blood</tissue>
    </source>
</reference>
<dbReference type="Gene3D" id="3.30.200.20">
    <property type="entry name" value="Phosphorylase Kinase, domain 1"/>
    <property type="match status" value="1"/>
</dbReference>
<dbReference type="InterPro" id="IPR036028">
    <property type="entry name" value="SH3-like_dom_sf"/>
</dbReference>
<dbReference type="SUPFAM" id="SSF56112">
    <property type="entry name" value="Protein kinase-like (PK-like)"/>
    <property type="match status" value="1"/>
</dbReference>
<dbReference type="InterPro" id="IPR001245">
    <property type="entry name" value="Ser-Thr/Tyr_kinase_cat_dom"/>
</dbReference>
<evidence type="ECO:0000313" key="21">
    <source>
        <dbReference type="Xenbase" id="XB-GENE-485237"/>
    </source>
</evidence>
<dbReference type="FunFam" id="3.30.505.10:FF:000023">
    <property type="entry name" value="Tyrosine-protein kinase"/>
    <property type="match status" value="1"/>
</dbReference>
<dbReference type="PROSITE" id="PS50002">
    <property type="entry name" value="SH3"/>
    <property type="match status" value="1"/>
</dbReference>
<evidence type="ECO:0000313" key="18">
    <source>
        <dbReference type="Ensembl" id="ENSXETP00000091309"/>
    </source>
</evidence>
<dbReference type="OMA" id="HDSGQEG"/>
<dbReference type="KEGG" id="xtr:100494243"/>
<dbReference type="PRINTS" id="PR00109">
    <property type="entry name" value="TYRKINASE"/>
</dbReference>
<keyword evidence="8 11" id="KW-0727">SH2 domain</keyword>
<dbReference type="PANTHER" id="PTHR24418">
    <property type="entry name" value="TYROSINE-PROTEIN KINASE"/>
    <property type="match status" value="1"/>
</dbReference>
<dbReference type="InterPro" id="IPR000980">
    <property type="entry name" value="SH2"/>
</dbReference>
<protein>
    <recommendedName>
        <fullName evidence="14">Tyrosine-protein kinase</fullName>
        <ecNumber evidence="14">2.7.10.2</ecNumber>
    </recommendedName>
</protein>
<keyword evidence="2 12" id="KW-0728">SH3 domain</keyword>
<evidence type="ECO:0000256" key="13">
    <source>
        <dbReference type="PROSITE-ProRule" id="PRU10141"/>
    </source>
</evidence>
<evidence type="ECO:0000256" key="9">
    <source>
        <dbReference type="ARBA" id="ARBA00023137"/>
    </source>
</evidence>
<dbReference type="PROSITE" id="PS00109">
    <property type="entry name" value="PROTEIN_KINASE_TYR"/>
    <property type="match status" value="1"/>
</dbReference>
<dbReference type="InterPro" id="IPR050198">
    <property type="entry name" value="Non-receptor_tyrosine_kinases"/>
</dbReference>
<dbReference type="InterPro" id="IPR017441">
    <property type="entry name" value="Protein_kinase_ATP_BS"/>
</dbReference>
<dbReference type="SMART" id="SM00252">
    <property type="entry name" value="SH2"/>
    <property type="match status" value="1"/>
</dbReference>
<dbReference type="GeneID" id="100494243"/>
<evidence type="ECO:0000259" key="15">
    <source>
        <dbReference type="PROSITE" id="PS50001"/>
    </source>
</evidence>
<dbReference type="EC" id="2.7.10.2" evidence="14"/>
<dbReference type="GO" id="GO:0005737">
    <property type="term" value="C:cytoplasm"/>
    <property type="evidence" value="ECO:0007669"/>
    <property type="project" value="UniProtKB-SubCell"/>
</dbReference>
<keyword evidence="9 14" id="KW-0829">Tyrosine-protein kinase</keyword>
<evidence type="ECO:0000256" key="2">
    <source>
        <dbReference type="ARBA" id="ARBA00022443"/>
    </source>
</evidence>
<dbReference type="InterPro" id="IPR011009">
    <property type="entry name" value="Kinase-like_dom_sf"/>
</dbReference>
<evidence type="ECO:0000256" key="10">
    <source>
        <dbReference type="ARBA" id="ARBA00051245"/>
    </source>
</evidence>
<name>A0A6I8SFT0_XENTR</name>
<evidence type="ECO:0000259" key="17">
    <source>
        <dbReference type="PROSITE" id="PS50011"/>
    </source>
</evidence>
<sequence length="443" mass="50189">MSDKSFLPGAQCITKTDHTKPKPKELAFHKGDLVTIVSTCQEKGWYYAHHDGSGMEGLIWSGAVRERPPIKVDAKLSVMPWFHGAITGVQAVQQLQPKENGLFLVRESVRHPGDYVLCVCFKDEVTHYRISNQGGKLNIDLTQNFNNLMDMIEYYSAHQGVLTTRLIKPKCKQGMISAEQKLAKAGWLLNFQNLTLGKKIGEGEFGDVLQGEYMGRPVAIKNIKCDMTAQNFLSETATMTKLQHKNLVNLLGVILKNGLLLVMELMSKGNLVNYLRSRGRSMVPPYQLLIFSMDIVQGMEYLELKRLVHRDLAARNILVSEKGEAKISDFGLSKPQLQQDDLSRLPIKWTAPEALQNYKFSSRSDVWSFGVLLWEVYSYGRAPYPKMSVREVIEAVKKGYRMEAPENCPPMIYSIMKSCWEADPGKRPTFKKLKEKLETMMGD</sequence>
<gene>
    <name evidence="18 20 21" type="primary">matk</name>
</gene>
<dbReference type="InterPro" id="IPR001452">
    <property type="entry name" value="SH3_domain"/>
</dbReference>
<dbReference type="GO" id="GO:0005886">
    <property type="term" value="C:plasma membrane"/>
    <property type="evidence" value="ECO:0000318"/>
    <property type="project" value="GO_Central"/>
</dbReference>
<dbReference type="CDD" id="cd05083">
    <property type="entry name" value="PTKc_Chk"/>
    <property type="match status" value="1"/>
</dbReference>
<evidence type="ECO:0000256" key="1">
    <source>
        <dbReference type="ARBA" id="ARBA00004496"/>
    </source>
</evidence>
<feature type="domain" description="SH3" evidence="16">
    <location>
        <begin position="7"/>
        <end position="69"/>
    </location>
</feature>
<dbReference type="InterPro" id="IPR008266">
    <property type="entry name" value="Tyr_kinase_AS"/>
</dbReference>
<comment type="catalytic activity">
    <reaction evidence="10 14">
        <text>L-tyrosyl-[protein] + ATP = O-phospho-L-tyrosyl-[protein] + ADP + H(+)</text>
        <dbReference type="Rhea" id="RHEA:10596"/>
        <dbReference type="Rhea" id="RHEA-COMP:10136"/>
        <dbReference type="Rhea" id="RHEA-COMP:20101"/>
        <dbReference type="ChEBI" id="CHEBI:15378"/>
        <dbReference type="ChEBI" id="CHEBI:30616"/>
        <dbReference type="ChEBI" id="CHEBI:46858"/>
        <dbReference type="ChEBI" id="CHEBI:61978"/>
        <dbReference type="ChEBI" id="CHEBI:456216"/>
        <dbReference type="EC" id="2.7.10.2"/>
    </reaction>
</comment>
<dbReference type="FunFam" id="2.30.30.40:FF:000145">
    <property type="entry name" value="Tyrosine-protein kinase"/>
    <property type="match status" value="1"/>
</dbReference>
<dbReference type="PROSITE" id="PS50001">
    <property type="entry name" value="SH2"/>
    <property type="match status" value="1"/>
</dbReference>
<dbReference type="Gene3D" id="1.10.510.10">
    <property type="entry name" value="Transferase(Phosphotransferase) domain 1"/>
    <property type="match status" value="1"/>
</dbReference>
<dbReference type="Ensembl" id="ENSXETT00000085383">
    <property type="protein sequence ID" value="ENSXETP00000091309"/>
    <property type="gene ID" value="ENSXETG00000032315"/>
</dbReference>
<dbReference type="FunFam" id="1.10.510.10:FF:000272">
    <property type="entry name" value="Tyrosine-protein kinase"/>
    <property type="match status" value="1"/>
</dbReference>
<dbReference type="Pfam" id="PF07653">
    <property type="entry name" value="SH3_2"/>
    <property type="match status" value="1"/>
</dbReference>
<dbReference type="Bgee" id="ENSXETG00000032315">
    <property type="expression patterns" value="Expressed in egg cell and 1 other cell type or tissue"/>
</dbReference>
<dbReference type="AGR" id="Xenbase:XB-GENE-485237"/>
<organism evidence="18">
    <name type="scientific">Xenopus tropicalis</name>
    <name type="common">Western clawed frog</name>
    <name type="synonym">Silurana tropicalis</name>
    <dbReference type="NCBI Taxonomy" id="8364"/>
    <lineage>
        <taxon>Eukaryota</taxon>
        <taxon>Metazoa</taxon>
        <taxon>Chordata</taxon>
        <taxon>Craniata</taxon>
        <taxon>Vertebrata</taxon>
        <taxon>Euteleostomi</taxon>
        <taxon>Amphibia</taxon>
        <taxon>Batrachia</taxon>
        <taxon>Anura</taxon>
        <taxon>Pipoidea</taxon>
        <taxon>Pipidae</taxon>
        <taxon>Xenopodinae</taxon>
        <taxon>Xenopus</taxon>
        <taxon>Silurana</taxon>
    </lineage>
</organism>
<dbReference type="FunFam" id="3.30.200.20:FF:000053">
    <property type="entry name" value="Tyrosine-protein kinase"/>
    <property type="match status" value="1"/>
</dbReference>
<dbReference type="InterPro" id="IPR036860">
    <property type="entry name" value="SH2_dom_sf"/>
</dbReference>
<evidence type="ECO:0000256" key="11">
    <source>
        <dbReference type="PROSITE-ProRule" id="PRU00191"/>
    </source>
</evidence>
<dbReference type="SMART" id="SM00219">
    <property type="entry name" value="TyrKc"/>
    <property type="match status" value="1"/>
</dbReference>
<dbReference type="Pfam" id="PF00017">
    <property type="entry name" value="SH2"/>
    <property type="match status" value="1"/>
</dbReference>
<feature type="binding site" evidence="13">
    <location>
        <position position="221"/>
    </location>
    <ligand>
        <name>ATP</name>
        <dbReference type="ChEBI" id="CHEBI:30616"/>
    </ligand>
</feature>
<dbReference type="InterPro" id="IPR020635">
    <property type="entry name" value="Tyr_kinase_cat_dom"/>
</dbReference>
<evidence type="ECO:0000256" key="7">
    <source>
        <dbReference type="ARBA" id="ARBA00022840"/>
    </source>
</evidence>
<evidence type="ECO:0000256" key="8">
    <source>
        <dbReference type="ARBA" id="ARBA00022999"/>
    </source>
</evidence>
<dbReference type="AlphaFoldDB" id="A0A6I8SFT0"/>
<dbReference type="CTD" id="4145"/>
<dbReference type="SUPFAM" id="SSF55550">
    <property type="entry name" value="SH2 domain"/>
    <property type="match status" value="1"/>
</dbReference>
<evidence type="ECO:0000256" key="6">
    <source>
        <dbReference type="ARBA" id="ARBA00022777"/>
    </source>
</evidence>
<dbReference type="SMART" id="SM00326">
    <property type="entry name" value="SH3"/>
    <property type="match status" value="1"/>
</dbReference>
<dbReference type="OrthoDB" id="346907at2759"/>
<dbReference type="CDD" id="cd11811">
    <property type="entry name" value="SH3_CHK"/>
    <property type="match status" value="1"/>
</dbReference>
<keyword evidence="19" id="KW-1185">Reference proteome</keyword>
<keyword evidence="3" id="KW-0963">Cytoplasm</keyword>
<dbReference type="InterPro" id="IPR000719">
    <property type="entry name" value="Prot_kinase_dom"/>
</dbReference>
<keyword evidence="7 13" id="KW-0067">ATP-binding</keyword>
<dbReference type="Proteomes" id="UP000008143">
    <property type="component" value="Chromosome 1"/>
</dbReference>
<keyword evidence="6 14" id="KW-0418">Kinase</keyword>
<feature type="domain" description="SH2" evidence="15">
    <location>
        <begin position="81"/>
        <end position="170"/>
    </location>
</feature>
<dbReference type="Pfam" id="PF07714">
    <property type="entry name" value="PK_Tyr_Ser-Thr"/>
    <property type="match status" value="1"/>
</dbReference>
<dbReference type="Xenbase" id="XB-GENE-485237">
    <property type="gene designation" value="matk"/>
</dbReference>
<evidence type="ECO:0000259" key="16">
    <source>
        <dbReference type="PROSITE" id="PS50002"/>
    </source>
</evidence>
<dbReference type="PRINTS" id="PR00401">
    <property type="entry name" value="SH2DOMAIN"/>
</dbReference>
<dbReference type="PROSITE" id="PS50011">
    <property type="entry name" value="PROTEIN_KINASE_DOM"/>
    <property type="match status" value="1"/>
</dbReference>
<evidence type="ECO:0000313" key="19">
    <source>
        <dbReference type="Proteomes" id="UP000008143"/>
    </source>
</evidence>
<dbReference type="GO" id="GO:0005524">
    <property type="term" value="F:ATP binding"/>
    <property type="evidence" value="ECO:0007669"/>
    <property type="project" value="UniProtKB-UniRule"/>
</dbReference>
<dbReference type="RefSeq" id="XP_031759675.1">
    <property type="nucleotide sequence ID" value="XM_031903815.1"/>
</dbReference>
<reference evidence="18" key="1">
    <citation type="journal article" date="2010" name="Science">
        <title>The genome of the Western clawed frog Xenopus tropicalis.</title>
        <authorList>
            <person name="Hellsten U."/>
            <person name="Harland R.M."/>
            <person name="Gilchrist M.J."/>
            <person name="Hendrix D."/>
            <person name="Jurka J."/>
            <person name="Kapitonov V."/>
            <person name="Ovcharenko I."/>
            <person name="Putnam N.H."/>
            <person name="Shu S."/>
            <person name="Taher L."/>
            <person name="Blitz I.L."/>
            <person name="Blumberg B."/>
            <person name="Dichmann D.S."/>
            <person name="Dubchak I."/>
            <person name="Amaya E."/>
            <person name="Detter J.C."/>
            <person name="Fletcher R."/>
            <person name="Gerhard D.S."/>
            <person name="Goodstein D."/>
            <person name="Graves T."/>
            <person name="Grigoriev I.V."/>
            <person name="Grimwood J."/>
            <person name="Kawashima T."/>
            <person name="Lindquist E."/>
            <person name="Lucas S.M."/>
            <person name="Mead P.E."/>
            <person name="Mitros T."/>
            <person name="Ogino H."/>
            <person name="Ohta Y."/>
            <person name="Poliakov A.V."/>
            <person name="Pollet N."/>
            <person name="Robert J."/>
            <person name="Salamov A."/>
            <person name="Sater A.K."/>
            <person name="Schmutz J."/>
            <person name="Terry A."/>
            <person name="Vize P.D."/>
            <person name="Warren W.C."/>
            <person name="Wells D."/>
            <person name="Wills A."/>
            <person name="Wilson R.K."/>
            <person name="Zimmerman L.B."/>
            <person name="Zorn A.M."/>
            <person name="Grainger R."/>
            <person name="Grammer T."/>
            <person name="Khokha M.K."/>
            <person name="Richardson P.M."/>
            <person name="Rokhsar D.S."/>
        </authorList>
    </citation>
    <scope>NUCLEOTIDE SEQUENCE [LARGE SCALE GENOMIC DNA]</scope>
    <source>
        <strain evidence="18">Nigerian</strain>
    </source>
</reference>
<evidence type="ECO:0000313" key="20">
    <source>
        <dbReference type="RefSeq" id="XP_031759675.1"/>
    </source>
</evidence>
<proteinExistence type="inferred from homology"/>
<dbReference type="SUPFAM" id="SSF50044">
    <property type="entry name" value="SH3-domain"/>
    <property type="match status" value="1"/>
</dbReference>
<dbReference type="GO" id="GO:0004715">
    <property type="term" value="F:non-membrane spanning protein tyrosine kinase activity"/>
    <property type="evidence" value="ECO:0000318"/>
    <property type="project" value="GO_Central"/>
</dbReference>
<dbReference type="GeneTree" id="ENSGT00940000160775"/>
<evidence type="ECO:0000256" key="4">
    <source>
        <dbReference type="ARBA" id="ARBA00022679"/>
    </source>
</evidence>
<accession>A0A6I8SFT0</accession>
<evidence type="ECO:0000256" key="5">
    <source>
        <dbReference type="ARBA" id="ARBA00022741"/>
    </source>
</evidence>
<comment type="similarity">
    <text evidence="14">Belongs to the protein kinase superfamily. Tyr protein kinase family.</text>
</comment>
<dbReference type="Gene3D" id="3.30.505.10">
    <property type="entry name" value="SH2 domain"/>
    <property type="match status" value="1"/>
</dbReference>
<evidence type="ECO:0000256" key="12">
    <source>
        <dbReference type="PROSITE-ProRule" id="PRU00192"/>
    </source>
</evidence>
<evidence type="ECO:0000256" key="3">
    <source>
        <dbReference type="ARBA" id="ARBA00022490"/>
    </source>
</evidence>